<dbReference type="Gene3D" id="3.40.50.1820">
    <property type="entry name" value="alpha/beta hydrolase"/>
    <property type="match status" value="1"/>
</dbReference>
<evidence type="ECO:0000313" key="4">
    <source>
        <dbReference type="Proteomes" id="UP001225072"/>
    </source>
</evidence>
<gene>
    <name evidence="3" type="ORF">QE404_001537</name>
</gene>
<dbReference type="SUPFAM" id="SSF53474">
    <property type="entry name" value="alpha/beta-Hydrolases"/>
    <property type="match status" value="1"/>
</dbReference>
<feature type="transmembrane region" description="Helical" evidence="2">
    <location>
        <begin position="24"/>
        <end position="43"/>
    </location>
</feature>
<keyword evidence="2" id="KW-1133">Transmembrane helix</keyword>
<accession>A0ABU0TH60</accession>
<keyword evidence="2" id="KW-0812">Transmembrane</keyword>
<dbReference type="InterPro" id="IPR014756">
    <property type="entry name" value="Ig_E-set"/>
</dbReference>
<evidence type="ECO:0000256" key="1">
    <source>
        <dbReference type="SAM" id="MobiDB-lite"/>
    </source>
</evidence>
<dbReference type="SUPFAM" id="SSF81296">
    <property type="entry name" value="E set domains"/>
    <property type="match status" value="1"/>
</dbReference>
<keyword evidence="3" id="KW-0378">Hydrolase</keyword>
<dbReference type="PANTHER" id="PTHR48098">
    <property type="entry name" value="ENTEROCHELIN ESTERASE-RELATED"/>
    <property type="match status" value="1"/>
</dbReference>
<comment type="caution">
    <text evidence="3">The sequence shown here is derived from an EMBL/GenBank/DDBJ whole genome shotgun (WGS) entry which is preliminary data.</text>
</comment>
<dbReference type="InterPro" id="IPR029058">
    <property type="entry name" value="AB_hydrolase_fold"/>
</dbReference>
<dbReference type="Pfam" id="PF00756">
    <property type="entry name" value="Esterase"/>
    <property type="match status" value="1"/>
</dbReference>
<dbReference type="InterPro" id="IPR013783">
    <property type="entry name" value="Ig-like_fold"/>
</dbReference>
<dbReference type="PANTHER" id="PTHR48098:SF6">
    <property type="entry name" value="FERRI-BACILLIBACTIN ESTERASE BESA"/>
    <property type="match status" value="1"/>
</dbReference>
<dbReference type="GO" id="GO:0016787">
    <property type="term" value="F:hydrolase activity"/>
    <property type="evidence" value="ECO:0007669"/>
    <property type="project" value="UniProtKB-KW"/>
</dbReference>
<dbReference type="Proteomes" id="UP001225072">
    <property type="component" value="Unassembled WGS sequence"/>
</dbReference>
<evidence type="ECO:0000313" key="3">
    <source>
        <dbReference type="EMBL" id="MDQ1096390.1"/>
    </source>
</evidence>
<feature type="region of interest" description="Disordered" evidence="1">
    <location>
        <begin position="406"/>
        <end position="427"/>
    </location>
</feature>
<dbReference type="InterPro" id="IPR050583">
    <property type="entry name" value="Mycobacterial_A85_antigen"/>
</dbReference>
<dbReference type="InterPro" id="IPR000801">
    <property type="entry name" value="Esterase-like"/>
</dbReference>
<organism evidence="3 4">
    <name type="scientific">Chryseobacterium camelliae</name>
    <dbReference type="NCBI Taxonomy" id="1265445"/>
    <lineage>
        <taxon>Bacteria</taxon>
        <taxon>Pseudomonadati</taxon>
        <taxon>Bacteroidota</taxon>
        <taxon>Flavobacteriia</taxon>
        <taxon>Flavobacteriales</taxon>
        <taxon>Weeksellaceae</taxon>
        <taxon>Chryseobacterium group</taxon>
        <taxon>Chryseobacterium</taxon>
    </lineage>
</organism>
<dbReference type="Gene3D" id="2.60.40.10">
    <property type="entry name" value="Immunoglobulins"/>
    <property type="match status" value="1"/>
</dbReference>
<keyword evidence="2" id="KW-0472">Membrane</keyword>
<name>A0ABU0TH60_9FLAO</name>
<evidence type="ECO:0000256" key="2">
    <source>
        <dbReference type="SAM" id="Phobius"/>
    </source>
</evidence>
<sequence length="427" mass="50768">MNIYRTACMHQRLLKYIIFTLRDLWIRMPFFIKFFINLTVNFYETLMMRFELHTGEKDERPVYITGNFNSWNPLDERYRMTLLDSGIYYIEKDAATLPDHIEYKFTRGGWENVELDNSGNITPNRRVLKSAGKTTDTVENWRLNWGPFKKEYFPIVEVVSEQFYIPQLDRYRKIWALIPHDYYNSEKKYPVLYLQDAQNLFNEGSEYGNWEIDKKLSVLAEYGRGDLIVIAVDHGSKDRIKEYIFDNDHISNGSEGKKYIRFITDTLKPHIDQKYRTLKDRDNTGIGGSSLGALISIYSGFLYPEVYSKLLIFSPSLWVEPNNNFPMMNFRVPFKTKIYLYGGGQEGSKMVRRIQMFEESLKKWEDHKLFDFEFRTSINPEGTHSEFYWSREFPRAIEWLFYDNSENPAEVPPQQQSAKKQSYETDQ</sequence>
<dbReference type="EMBL" id="JAUTAL010000001">
    <property type="protein sequence ID" value="MDQ1096390.1"/>
    <property type="molecule type" value="Genomic_DNA"/>
</dbReference>
<keyword evidence="4" id="KW-1185">Reference proteome</keyword>
<proteinExistence type="predicted"/>
<reference evidence="3 4" key="1">
    <citation type="submission" date="2023-07" db="EMBL/GenBank/DDBJ databases">
        <title>Functional and genomic diversity of the sorghum phyllosphere microbiome.</title>
        <authorList>
            <person name="Shade A."/>
        </authorList>
    </citation>
    <scope>NUCLEOTIDE SEQUENCE [LARGE SCALE GENOMIC DNA]</scope>
    <source>
        <strain evidence="3 4">SORGH_AS_1064</strain>
    </source>
</reference>
<protein>
    <submittedName>
        <fullName evidence="3">Alpha/beta superfamily hydrolase</fullName>
    </submittedName>
</protein>